<dbReference type="PANTHER" id="PTHR34385:SF1">
    <property type="entry name" value="PEPTIDOGLYCAN L-ALANYL-D-GLUTAMATE ENDOPEPTIDASE CWLK"/>
    <property type="match status" value="1"/>
</dbReference>
<gene>
    <name evidence="4" type="ORF">MalAC0309_0405</name>
</gene>
<evidence type="ECO:0000313" key="4">
    <source>
        <dbReference type="EMBL" id="BAU31280.1"/>
    </source>
</evidence>
<dbReference type="OrthoDB" id="9792074at2"/>
<protein>
    <submittedName>
        <fullName evidence="4">Serine-type D-Ala-D-Ala carboxypeptidase</fullName>
    </submittedName>
</protein>
<feature type="domain" description="D-alanyl-D-alanine carboxypeptidase-like core" evidence="3">
    <location>
        <begin position="105"/>
        <end position="233"/>
    </location>
</feature>
<dbReference type="InterPro" id="IPR052179">
    <property type="entry name" value="DD-CPase-like"/>
</dbReference>
<sequence>MFPARGHRAAAVGAAVVLLAVAACASERDVPEGPTVSIPPAPSPTASPTPIPEPSPEPTFDREARSIDDPASIWVVVNKLRPLDPIDFTPPDLVTAPVSATNPATMRAEVADALVALFDAARAEEGIELQSQSAYRSYATQSTIYANGVAANGVEYTDRFSARPGHSEHQTGLAVDIGVPGGECSFQACFGELRAGVWLAENAHRFGFLLRYPEGAQPIVGFDYEPWHFRYIGVELATEMHEQGIATLEEFFGLPPAPDYVD</sequence>
<dbReference type="AlphaFoldDB" id="A0A0U5B5T4"/>
<dbReference type="GO" id="GO:0006508">
    <property type="term" value="P:proteolysis"/>
    <property type="evidence" value="ECO:0007669"/>
    <property type="project" value="InterPro"/>
</dbReference>
<dbReference type="KEGG" id="malk:MalAC0309_0405"/>
<feature type="compositionally biased region" description="Pro residues" evidence="1">
    <location>
        <begin position="37"/>
        <end position="57"/>
    </location>
</feature>
<proteinExistence type="predicted"/>
<evidence type="ECO:0000259" key="3">
    <source>
        <dbReference type="Pfam" id="PF02557"/>
    </source>
</evidence>
<feature type="signal peptide" evidence="2">
    <location>
        <begin position="1"/>
        <end position="25"/>
    </location>
</feature>
<dbReference type="RefSeq" id="WP_096420383.1">
    <property type="nucleotide sequence ID" value="NZ_AP017315.1"/>
</dbReference>
<evidence type="ECO:0000256" key="1">
    <source>
        <dbReference type="SAM" id="MobiDB-lite"/>
    </source>
</evidence>
<dbReference type="PANTHER" id="PTHR34385">
    <property type="entry name" value="D-ALANYL-D-ALANINE CARBOXYPEPTIDASE"/>
    <property type="match status" value="1"/>
</dbReference>
<dbReference type="CDD" id="cd14852">
    <property type="entry name" value="LD-carboxypeptidase"/>
    <property type="match status" value="1"/>
</dbReference>
<dbReference type="InterPro" id="IPR003709">
    <property type="entry name" value="VanY-like_core_dom"/>
</dbReference>
<keyword evidence="4" id="KW-0378">Hydrolase</keyword>
<feature type="chain" id="PRO_5006855039" evidence="2">
    <location>
        <begin position="26"/>
        <end position="262"/>
    </location>
</feature>
<name>A0A0U5B5T4_9MICO</name>
<dbReference type="InterPro" id="IPR009045">
    <property type="entry name" value="Zn_M74/Hedgehog-like"/>
</dbReference>
<evidence type="ECO:0000313" key="5">
    <source>
        <dbReference type="Proteomes" id="UP000218965"/>
    </source>
</evidence>
<reference evidence="5" key="1">
    <citation type="submission" date="2015-12" db="EMBL/GenBank/DDBJ databases">
        <authorList>
            <person name="Shamseldin A."/>
            <person name="Moawad H."/>
            <person name="Abd El-Rahim W.M."/>
            <person name="Sadowsky M.J."/>
        </authorList>
    </citation>
    <scope>NUCLEOTIDE SEQUENCE [LARGE SCALE GENOMIC DNA]</scope>
    <source>
        <strain evidence="5">JAM AC0309</strain>
    </source>
</reference>
<organism evidence="4 5">
    <name type="scientific">Microcella alkaliphila</name>
    <dbReference type="NCBI Taxonomy" id="279828"/>
    <lineage>
        <taxon>Bacteria</taxon>
        <taxon>Bacillati</taxon>
        <taxon>Actinomycetota</taxon>
        <taxon>Actinomycetes</taxon>
        <taxon>Micrococcales</taxon>
        <taxon>Microbacteriaceae</taxon>
        <taxon>Microcella</taxon>
    </lineage>
</organism>
<dbReference type="InterPro" id="IPR058193">
    <property type="entry name" value="VanY/YodJ_core_dom"/>
</dbReference>
<dbReference type="Pfam" id="PF02557">
    <property type="entry name" value="VanY"/>
    <property type="match status" value="1"/>
</dbReference>
<dbReference type="Gene3D" id="3.30.1380.10">
    <property type="match status" value="1"/>
</dbReference>
<dbReference type="GO" id="GO:0004180">
    <property type="term" value="F:carboxypeptidase activity"/>
    <property type="evidence" value="ECO:0007669"/>
    <property type="project" value="UniProtKB-KW"/>
</dbReference>
<feature type="region of interest" description="Disordered" evidence="1">
    <location>
        <begin position="29"/>
        <end position="65"/>
    </location>
</feature>
<keyword evidence="4" id="KW-0121">Carboxypeptidase</keyword>
<keyword evidence="4" id="KW-0645">Protease</keyword>
<dbReference type="Proteomes" id="UP000218965">
    <property type="component" value="Chromosome"/>
</dbReference>
<dbReference type="EMBL" id="AP017315">
    <property type="protein sequence ID" value="BAU31280.1"/>
    <property type="molecule type" value="Genomic_DNA"/>
</dbReference>
<accession>A0A0U5B5T4</accession>
<reference evidence="4 5" key="2">
    <citation type="submission" date="2016-01" db="EMBL/GenBank/DDBJ databases">
        <title>Microcella alkaliphila JAM AC0309 whole genome shotgun sequence.</title>
        <authorList>
            <person name="Kurata A."/>
            <person name="Hirose Y."/>
            <person name="Kishimoto N."/>
            <person name="Kobayashi T."/>
        </authorList>
    </citation>
    <scope>NUCLEOTIDE SEQUENCE [LARGE SCALE GENOMIC DNA]</scope>
    <source>
        <strain evidence="4 5">JAM AC0309</strain>
    </source>
</reference>
<dbReference type="PROSITE" id="PS51257">
    <property type="entry name" value="PROKAR_LIPOPROTEIN"/>
    <property type="match status" value="1"/>
</dbReference>
<dbReference type="SUPFAM" id="SSF55166">
    <property type="entry name" value="Hedgehog/DD-peptidase"/>
    <property type="match status" value="1"/>
</dbReference>
<evidence type="ECO:0000256" key="2">
    <source>
        <dbReference type="SAM" id="SignalP"/>
    </source>
</evidence>
<keyword evidence="2" id="KW-0732">Signal</keyword>